<sequence>MGEKESNSMAGWEIAFSPTLNSLELFSKENGRWIPLRATDKAIIELGDLLSSAETALSRLREARHIFLAELIECQRLLLEIVSNGGMDLVAKDGLIAKSEQIYGWFSSTHVKVRNLEKKLNEIKIHINERNDNEQG</sequence>
<organism evidence="1 2">
    <name type="scientific">Candidatus Woesebacteria bacterium GW2011_GWB1_39_12</name>
    <dbReference type="NCBI Taxonomy" id="1618574"/>
    <lineage>
        <taxon>Bacteria</taxon>
        <taxon>Candidatus Woeseibacteriota</taxon>
    </lineage>
</organism>
<dbReference type="Proteomes" id="UP000033881">
    <property type="component" value="Unassembled WGS sequence"/>
</dbReference>
<dbReference type="AlphaFoldDB" id="A0A0G0M4R2"/>
<dbReference type="EMBL" id="LBWB01000027">
    <property type="protein sequence ID" value="KKQ99153.1"/>
    <property type="molecule type" value="Genomic_DNA"/>
</dbReference>
<protein>
    <submittedName>
        <fullName evidence="1">Uncharacterized protein</fullName>
    </submittedName>
</protein>
<evidence type="ECO:0000313" key="2">
    <source>
        <dbReference type="Proteomes" id="UP000033881"/>
    </source>
</evidence>
<gene>
    <name evidence="1" type="ORF">UT24_C0027G0005</name>
</gene>
<name>A0A0G0M4R2_9BACT</name>
<evidence type="ECO:0000313" key="1">
    <source>
        <dbReference type="EMBL" id="KKQ99153.1"/>
    </source>
</evidence>
<accession>A0A0G0M4R2</accession>
<comment type="caution">
    <text evidence="1">The sequence shown here is derived from an EMBL/GenBank/DDBJ whole genome shotgun (WGS) entry which is preliminary data.</text>
</comment>
<dbReference type="STRING" id="1618574.UT24_C0027G0005"/>
<proteinExistence type="predicted"/>
<reference evidence="1 2" key="1">
    <citation type="journal article" date="2015" name="Nature">
        <title>rRNA introns, odd ribosomes, and small enigmatic genomes across a large radiation of phyla.</title>
        <authorList>
            <person name="Brown C.T."/>
            <person name="Hug L.A."/>
            <person name="Thomas B.C."/>
            <person name="Sharon I."/>
            <person name="Castelle C.J."/>
            <person name="Singh A."/>
            <person name="Wilkins M.J."/>
            <person name="Williams K.H."/>
            <person name="Banfield J.F."/>
        </authorList>
    </citation>
    <scope>NUCLEOTIDE SEQUENCE [LARGE SCALE GENOMIC DNA]</scope>
</reference>